<dbReference type="Pfam" id="PF14706">
    <property type="entry name" value="Tnp_DNA_bind"/>
    <property type="match status" value="1"/>
</dbReference>
<gene>
    <name evidence="2" type="ORF">SAMN04488135_109167</name>
</gene>
<feature type="domain" description="Transposase Tn5-like N-terminal" evidence="1">
    <location>
        <begin position="21"/>
        <end position="72"/>
    </location>
</feature>
<proteinExistence type="predicted"/>
<dbReference type="EMBL" id="FQXE01000009">
    <property type="protein sequence ID" value="SHI12304.1"/>
    <property type="molecule type" value="Genomic_DNA"/>
</dbReference>
<name>A0A1M5YK99_9BURK</name>
<reference evidence="2 3" key="1">
    <citation type="submission" date="2016-11" db="EMBL/GenBank/DDBJ databases">
        <authorList>
            <person name="Jaros S."/>
            <person name="Januszkiewicz K."/>
            <person name="Wedrychowicz H."/>
        </authorList>
    </citation>
    <scope>NUCLEOTIDE SEQUENCE [LARGE SCALE GENOMIC DNA]</scope>
    <source>
        <strain evidence="2 3">CGMCC 1.10190</strain>
    </source>
</reference>
<evidence type="ECO:0000259" key="1">
    <source>
        <dbReference type="Pfam" id="PF14706"/>
    </source>
</evidence>
<dbReference type="RefSeq" id="WP_218599048.1">
    <property type="nucleotide sequence ID" value="NZ_FQXE01000009.1"/>
</dbReference>
<dbReference type="InterPro" id="IPR014735">
    <property type="entry name" value="Transposase_Tn5-like_N"/>
</dbReference>
<dbReference type="PANTHER" id="PTHR37319:SF1">
    <property type="entry name" value="TRANSPOSASE TN5 DIMERISATION DOMAIN-CONTAINING PROTEIN"/>
    <property type="match status" value="1"/>
</dbReference>
<dbReference type="SUPFAM" id="SSF53098">
    <property type="entry name" value="Ribonuclease H-like"/>
    <property type="match status" value="1"/>
</dbReference>
<protein>
    <submittedName>
        <fullName evidence="2">Transposase DNA-binding</fullName>
    </submittedName>
</protein>
<dbReference type="STRING" id="658167.SAMN04488135_109167"/>
<accession>A0A1M5YK99</accession>
<dbReference type="InterPro" id="IPR012337">
    <property type="entry name" value="RNaseH-like_sf"/>
</dbReference>
<dbReference type="InterPro" id="IPR038215">
    <property type="entry name" value="TN5-like_N_sf"/>
</dbReference>
<evidence type="ECO:0000313" key="2">
    <source>
        <dbReference type="EMBL" id="SHI12304.1"/>
    </source>
</evidence>
<dbReference type="Gene3D" id="1.10.246.40">
    <property type="entry name" value="Tn5 transposase, domain 1"/>
    <property type="match status" value="1"/>
</dbReference>
<dbReference type="GO" id="GO:0003677">
    <property type="term" value="F:DNA binding"/>
    <property type="evidence" value="ECO:0007669"/>
    <property type="project" value="UniProtKB-KW"/>
</dbReference>
<organism evidence="2 3">
    <name type="scientific">Pollutimonas bauzanensis</name>
    <dbReference type="NCBI Taxonomy" id="658167"/>
    <lineage>
        <taxon>Bacteria</taxon>
        <taxon>Pseudomonadati</taxon>
        <taxon>Pseudomonadota</taxon>
        <taxon>Betaproteobacteria</taxon>
        <taxon>Burkholderiales</taxon>
        <taxon>Alcaligenaceae</taxon>
        <taxon>Pollutimonas</taxon>
    </lineage>
</organism>
<dbReference type="Gene3D" id="3.90.350.10">
    <property type="entry name" value="Transposase Inhibitor Protein From Tn5, Chain A, domain 1"/>
    <property type="match status" value="1"/>
</dbReference>
<dbReference type="PANTHER" id="PTHR37319">
    <property type="entry name" value="TRANSPOSASE"/>
    <property type="match status" value="1"/>
</dbReference>
<keyword evidence="3" id="KW-1185">Reference proteome</keyword>
<dbReference type="InterPro" id="IPR047768">
    <property type="entry name" value="Tn5p-like"/>
</dbReference>
<sequence>MATLSNARFSADARAEQEGATAQCEFCDARLARRFRQVLKQITTAGEPSIPFACQDAAQSKAAYRFFSNPRVDEWAILSGHMHCTRDRVQSTPGSLLVLHDTTEISYGSNEGDIGLLSRVARKTICGLLMHSSPVVTPEGLPLGIAAVKFWTRNKFKGTNALKRKVNPTRVPIEQKESIRWLQNVQQSTELLRCPDQCIHVGDRESDIYELFCAAQKLGTHFLVRTCADRLCGDQRTRWRRRCALYVAGACTR</sequence>
<dbReference type="Proteomes" id="UP000184226">
    <property type="component" value="Unassembled WGS sequence"/>
</dbReference>
<keyword evidence="2" id="KW-0238">DNA-binding</keyword>
<dbReference type="AlphaFoldDB" id="A0A1M5YK99"/>
<evidence type="ECO:0000313" key="3">
    <source>
        <dbReference type="Proteomes" id="UP000184226"/>
    </source>
</evidence>